<evidence type="ECO:0000313" key="6">
    <source>
        <dbReference type="Proteomes" id="UP001176471"/>
    </source>
</evidence>
<comment type="caution">
    <text evidence="5">The sequence shown here is derived from an EMBL/GenBank/DDBJ whole genome shotgun (WGS) entry which is preliminary data.</text>
</comment>
<dbReference type="InterPro" id="IPR011008">
    <property type="entry name" value="Dimeric_a/b-barrel"/>
</dbReference>
<dbReference type="SUPFAM" id="SSF46785">
    <property type="entry name" value="Winged helix' DNA-binding domain"/>
    <property type="match status" value="1"/>
</dbReference>
<dbReference type="PANTHER" id="PTHR30154:SF34">
    <property type="entry name" value="TRANSCRIPTIONAL REGULATOR AZLB"/>
    <property type="match status" value="1"/>
</dbReference>
<dbReference type="Gene3D" id="1.10.10.10">
    <property type="entry name" value="Winged helix-like DNA-binding domain superfamily/Winged helix DNA-binding domain"/>
    <property type="match status" value="1"/>
</dbReference>
<keyword evidence="2" id="KW-0238">DNA-binding</keyword>
<dbReference type="PRINTS" id="PR00033">
    <property type="entry name" value="HTHASNC"/>
</dbReference>
<keyword evidence="1" id="KW-0805">Transcription regulation</keyword>
<dbReference type="InterPro" id="IPR019887">
    <property type="entry name" value="Tscrpt_reg_AsnC/Lrp_C"/>
</dbReference>
<dbReference type="InterPro" id="IPR036390">
    <property type="entry name" value="WH_DNA-bd_sf"/>
</dbReference>
<name>A0ABT8ZLM9_9SPHN</name>
<evidence type="ECO:0000256" key="1">
    <source>
        <dbReference type="ARBA" id="ARBA00023015"/>
    </source>
</evidence>
<dbReference type="Gene3D" id="3.30.70.920">
    <property type="match status" value="1"/>
</dbReference>
<evidence type="ECO:0000313" key="5">
    <source>
        <dbReference type="EMBL" id="MDO7835452.1"/>
    </source>
</evidence>
<feature type="domain" description="HTH asnC-type" evidence="4">
    <location>
        <begin position="6"/>
        <end position="77"/>
    </location>
</feature>
<proteinExistence type="predicted"/>
<dbReference type="PROSITE" id="PS50956">
    <property type="entry name" value="HTH_ASNC_2"/>
    <property type="match status" value="1"/>
</dbReference>
<dbReference type="InterPro" id="IPR036388">
    <property type="entry name" value="WH-like_DNA-bd_sf"/>
</dbReference>
<dbReference type="PANTHER" id="PTHR30154">
    <property type="entry name" value="LEUCINE-RESPONSIVE REGULATORY PROTEIN"/>
    <property type="match status" value="1"/>
</dbReference>
<dbReference type="Pfam" id="PF13404">
    <property type="entry name" value="HTH_AsnC-type"/>
    <property type="match status" value="1"/>
</dbReference>
<dbReference type="InterPro" id="IPR000485">
    <property type="entry name" value="AsnC-type_HTH_dom"/>
</dbReference>
<accession>A0ABT8ZLM9</accession>
<organism evidence="5 6">
    <name type="scientific">Sphingobium cyanobacteriorum</name>
    <dbReference type="NCBI Taxonomy" id="3063954"/>
    <lineage>
        <taxon>Bacteria</taxon>
        <taxon>Pseudomonadati</taxon>
        <taxon>Pseudomonadota</taxon>
        <taxon>Alphaproteobacteria</taxon>
        <taxon>Sphingomonadales</taxon>
        <taxon>Sphingomonadaceae</taxon>
        <taxon>Sphingobium</taxon>
    </lineage>
</organism>
<dbReference type="Proteomes" id="UP001176471">
    <property type="component" value="Unassembled WGS sequence"/>
</dbReference>
<evidence type="ECO:0000256" key="2">
    <source>
        <dbReference type="ARBA" id="ARBA00023125"/>
    </source>
</evidence>
<evidence type="ECO:0000256" key="3">
    <source>
        <dbReference type="ARBA" id="ARBA00023163"/>
    </source>
</evidence>
<dbReference type="Pfam" id="PF01037">
    <property type="entry name" value="AsnC_trans_reg"/>
    <property type="match status" value="1"/>
</dbReference>
<keyword evidence="3" id="KW-0804">Transcription</keyword>
<dbReference type="RefSeq" id="WP_304535883.1">
    <property type="nucleotide sequence ID" value="NZ_JAUQOM010000004.1"/>
</dbReference>
<sequence length="152" mass="16671">MSAADLDHIDLGIIALLQGDAKRSNREIAVELKLSEITVAARIRSLHERNVLRIILQRDISEFQAHAMVDILVEGRSPADVASDLASIDQVVAVILAIGQPDIVLHLYAENLADLLDMMERDVATIDGVTGYEVMPIGNILKLDKRLGVLDR</sequence>
<keyword evidence="6" id="KW-1185">Reference proteome</keyword>
<dbReference type="EMBL" id="JAUQOM010000004">
    <property type="protein sequence ID" value="MDO7835452.1"/>
    <property type="molecule type" value="Genomic_DNA"/>
</dbReference>
<reference evidence="5" key="1">
    <citation type="submission" date="2023-07" db="EMBL/GenBank/DDBJ databases">
        <title>Bacterial whole genome sequence for Sphingobium sp. HBC34.</title>
        <authorList>
            <person name="Le V."/>
            <person name="Ko S.-R."/>
            <person name="Ahn C.-Y."/>
            <person name="Oh H.-M."/>
        </authorList>
    </citation>
    <scope>NUCLEOTIDE SEQUENCE</scope>
    <source>
        <strain evidence="5">HBC34</strain>
    </source>
</reference>
<dbReference type="SUPFAM" id="SSF54909">
    <property type="entry name" value="Dimeric alpha+beta barrel"/>
    <property type="match status" value="1"/>
</dbReference>
<dbReference type="SMART" id="SM00344">
    <property type="entry name" value="HTH_ASNC"/>
    <property type="match status" value="1"/>
</dbReference>
<protein>
    <submittedName>
        <fullName evidence="5">Lrp/AsnC family transcriptional regulator</fullName>
    </submittedName>
</protein>
<evidence type="ECO:0000259" key="4">
    <source>
        <dbReference type="PROSITE" id="PS50956"/>
    </source>
</evidence>
<dbReference type="InterPro" id="IPR019888">
    <property type="entry name" value="Tscrpt_reg_AsnC-like"/>
</dbReference>
<gene>
    <name evidence="5" type="ORF">Q4610_10390</name>
</gene>